<evidence type="ECO:0000256" key="4">
    <source>
        <dbReference type="PROSITE-ProRule" id="PRU00708"/>
    </source>
</evidence>
<dbReference type="Gene3D" id="1.25.40.10">
    <property type="entry name" value="Tetratricopeptide repeat domain"/>
    <property type="match status" value="3"/>
</dbReference>
<proteinExistence type="inferred from homology"/>
<sequence length="617" mass="67911">MGPQPSAFLPRFTAAAAARALSVSAHPHHPTPCPSPAAGAPASSPHAFHAHLASVAPHLPSLLAALSRARAARLPLPPATRALAATALLRHGRLPDALAHFRLLPDSDPTAPLPAPLCNSLLAALASSAGSLAHARKVLDRMLAGVVELDTVGFGVFVKAVGRKDDGLSEVLRLVDVVGRQGSRINRSVVAAMVIDGMCREGGIKGAWRALEELRLRGWKPDFVAYRIVAEEFRVAGRVEEEGLILKQKRKLGVAPRKAEYRECVLELVSNRLVTEAKEMAEVVVLGDFPIDDDVLDVLVGSVSDIDVDGAAMFCKFMVGKGRFPSTEMLVNLCENLCKSKKGDEMWEIFRVLLEKGYCKNARDYHLVVSFLGKAGKVREAYDVLKEVKRKRLEPDISLYNALMEALCRNDLLRPAKKLWDEMFTSGCSPNLHTYNILITKFTEMGESEEVQQLFDHMFQKGVAPDCATYTSFITMLCQENKYEQALEIFKKSLTQDAKLASSVLSMFILALCKQGNFKAALSVMCSVPSNVENLNSHVILLKNLTDVGEVEMAMEHLKWIRSNCTSNFQTIMNELMASLSTSASLHHVTKLIQCLHSQRLVDDADPWMKLMRNVYV</sequence>
<evidence type="ECO:0000256" key="3">
    <source>
        <dbReference type="ARBA" id="ARBA00022946"/>
    </source>
</evidence>
<dbReference type="STRING" id="4540.A0A3L6TLW4"/>
<dbReference type="Pfam" id="PF13041">
    <property type="entry name" value="PPR_2"/>
    <property type="match status" value="1"/>
</dbReference>
<dbReference type="InterPro" id="IPR011990">
    <property type="entry name" value="TPR-like_helical_dom_sf"/>
</dbReference>
<dbReference type="PANTHER" id="PTHR47936">
    <property type="entry name" value="PPR_LONG DOMAIN-CONTAINING PROTEIN"/>
    <property type="match status" value="1"/>
</dbReference>
<dbReference type="Pfam" id="PF01535">
    <property type="entry name" value="PPR"/>
    <property type="match status" value="1"/>
</dbReference>
<evidence type="ECO:0000256" key="2">
    <source>
        <dbReference type="ARBA" id="ARBA00022737"/>
    </source>
</evidence>
<dbReference type="PANTHER" id="PTHR47936:SF1">
    <property type="entry name" value="PENTATRICOPEPTIDE REPEAT-CONTAINING PROTEIN GUN1, CHLOROPLASTIC"/>
    <property type="match status" value="1"/>
</dbReference>
<dbReference type="NCBIfam" id="TIGR00756">
    <property type="entry name" value="PPR"/>
    <property type="match status" value="4"/>
</dbReference>
<comment type="caution">
    <text evidence="5">The sequence shown here is derived from an EMBL/GenBank/DDBJ whole genome shotgun (WGS) entry which is preliminary data.</text>
</comment>
<accession>A0A3L6TLW4</accession>
<comment type="similarity">
    <text evidence="1">Belongs to the PPR family. P subfamily.</text>
</comment>
<dbReference type="Pfam" id="PF12854">
    <property type="entry name" value="PPR_1"/>
    <property type="match status" value="1"/>
</dbReference>
<name>A0A3L6TLW4_PANMI</name>
<evidence type="ECO:0000313" key="5">
    <source>
        <dbReference type="EMBL" id="RLN40531.1"/>
    </source>
</evidence>
<keyword evidence="2" id="KW-0677">Repeat</keyword>
<protein>
    <recommendedName>
        <fullName evidence="7">Pentatricopeptide repeat-containing protein</fullName>
    </recommendedName>
</protein>
<dbReference type="OrthoDB" id="185373at2759"/>
<dbReference type="PROSITE" id="PS51375">
    <property type="entry name" value="PPR"/>
    <property type="match status" value="5"/>
</dbReference>
<feature type="repeat" description="PPR" evidence="4">
    <location>
        <begin position="431"/>
        <end position="465"/>
    </location>
</feature>
<evidence type="ECO:0008006" key="7">
    <source>
        <dbReference type="Google" id="ProtNLM"/>
    </source>
</evidence>
<reference evidence="6" key="1">
    <citation type="journal article" date="2019" name="Nat. Commun.">
        <title>The genome of broomcorn millet.</title>
        <authorList>
            <person name="Zou C."/>
            <person name="Miki D."/>
            <person name="Li D."/>
            <person name="Tang Q."/>
            <person name="Xiao L."/>
            <person name="Rajput S."/>
            <person name="Deng P."/>
            <person name="Jia W."/>
            <person name="Huang R."/>
            <person name="Zhang M."/>
            <person name="Sun Y."/>
            <person name="Hu J."/>
            <person name="Fu X."/>
            <person name="Schnable P.S."/>
            <person name="Li F."/>
            <person name="Zhang H."/>
            <person name="Feng B."/>
            <person name="Zhu X."/>
            <person name="Liu R."/>
            <person name="Schnable J.C."/>
            <person name="Zhu J.-K."/>
            <person name="Zhang H."/>
        </authorList>
    </citation>
    <scope>NUCLEOTIDE SEQUENCE [LARGE SCALE GENOMIC DNA]</scope>
</reference>
<feature type="repeat" description="PPR" evidence="4">
    <location>
        <begin position="396"/>
        <end position="430"/>
    </location>
</feature>
<dbReference type="Proteomes" id="UP000275267">
    <property type="component" value="Unassembled WGS sequence"/>
</dbReference>
<keyword evidence="6" id="KW-1185">Reference proteome</keyword>
<organism evidence="5 6">
    <name type="scientific">Panicum miliaceum</name>
    <name type="common">Proso millet</name>
    <name type="synonym">Broomcorn millet</name>
    <dbReference type="NCBI Taxonomy" id="4540"/>
    <lineage>
        <taxon>Eukaryota</taxon>
        <taxon>Viridiplantae</taxon>
        <taxon>Streptophyta</taxon>
        <taxon>Embryophyta</taxon>
        <taxon>Tracheophyta</taxon>
        <taxon>Spermatophyta</taxon>
        <taxon>Magnoliopsida</taxon>
        <taxon>Liliopsida</taxon>
        <taxon>Poales</taxon>
        <taxon>Poaceae</taxon>
        <taxon>PACMAD clade</taxon>
        <taxon>Panicoideae</taxon>
        <taxon>Panicodae</taxon>
        <taxon>Paniceae</taxon>
        <taxon>Panicinae</taxon>
        <taxon>Panicum</taxon>
        <taxon>Panicum sect. Panicum</taxon>
    </lineage>
</organism>
<dbReference type="AlphaFoldDB" id="A0A3L6TLW4"/>
<dbReference type="SUPFAM" id="SSF48452">
    <property type="entry name" value="TPR-like"/>
    <property type="match status" value="1"/>
</dbReference>
<gene>
    <name evidence="5" type="ORF">C2845_PM01G41190</name>
</gene>
<evidence type="ECO:0000256" key="1">
    <source>
        <dbReference type="ARBA" id="ARBA00007626"/>
    </source>
</evidence>
<dbReference type="EMBL" id="PQIB02000001">
    <property type="protein sequence ID" value="RLN40531.1"/>
    <property type="molecule type" value="Genomic_DNA"/>
</dbReference>
<feature type="repeat" description="PPR" evidence="4">
    <location>
        <begin position="466"/>
        <end position="500"/>
    </location>
</feature>
<feature type="repeat" description="PPR" evidence="4">
    <location>
        <begin position="187"/>
        <end position="221"/>
    </location>
</feature>
<dbReference type="InterPro" id="IPR002885">
    <property type="entry name" value="PPR_rpt"/>
</dbReference>
<evidence type="ECO:0000313" key="6">
    <source>
        <dbReference type="Proteomes" id="UP000275267"/>
    </source>
</evidence>
<keyword evidence="3" id="KW-0809">Transit peptide</keyword>
<feature type="repeat" description="PPR" evidence="4">
    <location>
        <begin position="361"/>
        <end position="395"/>
    </location>
</feature>